<dbReference type="EMBL" id="JASGXD010000016">
    <property type="protein sequence ID" value="KAK6000785.1"/>
    <property type="molecule type" value="Genomic_DNA"/>
</dbReference>
<reference evidence="2 3" key="1">
    <citation type="submission" date="2023-11" db="EMBL/GenBank/DDBJ databases">
        <title>Draft genome sequence and annotation of the polyextremotolerant black yeast-like fungus Aureobasidium pullulans NRRL 62042.</title>
        <authorList>
            <person name="Dielentheis-Frenken M.R.E."/>
            <person name="Wibberg D."/>
            <person name="Blank L.M."/>
            <person name="Tiso T."/>
        </authorList>
    </citation>
    <scope>NUCLEOTIDE SEQUENCE [LARGE SCALE GENOMIC DNA]</scope>
    <source>
        <strain evidence="2 3">NRRL 62042</strain>
    </source>
</reference>
<feature type="region of interest" description="Disordered" evidence="1">
    <location>
        <begin position="123"/>
        <end position="154"/>
    </location>
</feature>
<name>A0ABR0T9X7_AURPU</name>
<comment type="caution">
    <text evidence="2">The sequence shown here is derived from an EMBL/GenBank/DDBJ whole genome shotgun (WGS) entry which is preliminary data.</text>
</comment>
<keyword evidence="3" id="KW-1185">Reference proteome</keyword>
<proteinExistence type="predicted"/>
<gene>
    <name evidence="2" type="ORF">QM012_003510</name>
</gene>
<evidence type="ECO:0000313" key="3">
    <source>
        <dbReference type="Proteomes" id="UP001341245"/>
    </source>
</evidence>
<sequence length="184" mass="20478">MDLSTFSVRRCSTSRTFRGHKRTHFDYTIDFPNRPSGDTVHIQPISLSLPHLTPSIYFETVIIAHDSYHLIVITLITINMDHPDRNQFMAGVNSTGPHGRLLPAGAAAAARMTANYAAEQEAARQQDEETFSTASTAIEEAKREEKAAKKKKAGSQTSLFRRLFAGVGDKFTAAVKRDQEKKNQ</sequence>
<evidence type="ECO:0000313" key="2">
    <source>
        <dbReference type="EMBL" id="KAK6000785.1"/>
    </source>
</evidence>
<evidence type="ECO:0000256" key="1">
    <source>
        <dbReference type="SAM" id="MobiDB-lite"/>
    </source>
</evidence>
<protein>
    <submittedName>
        <fullName evidence="2">Uncharacterized protein</fullName>
    </submittedName>
</protein>
<dbReference type="Proteomes" id="UP001341245">
    <property type="component" value="Unassembled WGS sequence"/>
</dbReference>
<organism evidence="2 3">
    <name type="scientific">Aureobasidium pullulans</name>
    <name type="common">Black yeast</name>
    <name type="synonym">Pullularia pullulans</name>
    <dbReference type="NCBI Taxonomy" id="5580"/>
    <lineage>
        <taxon>Eukaryota</taxon>
        <taxon>Fungi</taxon>
        <taxon>Dikarya</taxon>
        <taxon>Ascomycota</taxon>
        <taxon>Pezizomycotina</taxon>
        <taxon>Dothideomycetes</taxon>
        <taxon>Dothideomycetidae</taxon>
        <taxon>Dothideales</taxon>
        <taxon>Saccotheciaceae</taxon>
        <taxon>Aureobasidium</taxon>
    </lineage>
</organism>
<accession>A0ABR0T9X7</accession>